<keyword evidence="12 15" id="KW-0443">Lipid metabolism</keyword>
<comment type="function">
    <text evidence="15">Hydrolysis of phosphatidylcholine with phospholipase A2 (EC 3.1.1.4) and phospholipase A1 (EC 3.1.1.32) activities.</text>
</comment>
<evidence type="ECO:0000256" key="3">
    <source>
        <dbReference type="ARBA" id="ARBA00010525"/>
    </source>
</evidence>
<evidence type="ECO:0000256" key="11">
    <source>
        <dbReference type="ARBA" id="ARBA00022963"/>
    </source>
</evidence>
<comment type="subcellular location">
    <subcellularLocation>
        <location evidence="15">Cell outer membrane</location>
        <topology evidence="15">Multi-pass membrane protein</topology>
    </subcellularLocation>
    <text evidence="15">One of the very few enzymes located there.</text>
</comment>
<comment type="catalytic activity">
    <reaction evidence="1 15">
        <text>a 1,2-diacyl-sn-glycero-3-phosphocholine + H2O = a 2-acyl-sn-glycero-3-phosphocholine + a fatty acid + H(+)</text>
        <dbReference type="Rhea" id="RHEA:18689"/>
        <dbReference type="ChEBI" id="CHEBI:15377"/>
        <dbReference type="ChEBI" id="CHEBI:15378"/>
        <dbReference type="ChEBI" id="CHEBI:28868"/>
        <dbReference type="ChEBI" id="CHEBI:57643"/>
        <dbReference type="ChEBI" id="CHEBI:57875"/>
        <dbReference type="EC" id="3.1.1.32"/>
    </reaction>
</comment>
<evidence type="ECO:0000256" key="4">
    <source>
        <dbReference type="ARBA" id="ARBA00011702"/>
    </source>
</evidence>
<accession>A0ABX0U229</accession>
<keyword evidence="14 15" id="KW-0998">Cell outer membrane</keyword>
<keyword evidence="8" id="KW-0732">Signal</keyword>
<protein>
    <recommendedName>
        <fullName evidence="15">Phospholipase A1</fullName>
        <ecNumber evidence="15">3.1.1.32</ecNumber>
        <ecNumber evidence="15">3.1.1.4</ecNumber>
    </recommendedName>
    <alternativeName>
        <fullName evidence="15">Phosphatidylcholine 1-acylhydrolase</fullName>
    </alternativeName>
</protein>
<dbReference type="PANTHER" id="PTHR40457">
    <property type="entry name" value="PHOSPHOLIPASE A1"/>
    <property type="match status" value="1"/>
</dbReference>
<keyword evidence="5" id="KW-1134">Transmembrane beta strand</keyword>
<keyword evidence="13" id="KW-0472">Membrane</keyword>
<name>A0ABX0U229_9SPHN</name>
<dbReference type="PANTHER" id="PTHR40457:SF1">
    <property type="entry name" value="PHOSPHOLIPASE A1"/>
    <property type="match status" value="1"/>
</dbReference>
<evidence type="ECO:0000256" key="1">
    <source>
        <dbReference type="ARBA" id="ARBA00000111"/>
    </source>
</evidence>
<dbReference type="PRINTS" id="PR01486">
    <property type="entry name" value="PHPHLIPASEA1"/>
</dbReference>
<dbReference type="SUPFAM" id="SSF56931">
    <property type="entry name" value="Outer membrane phospholipase A (OMPLA)"/>
    <property type="match status" value="1"/>
</dbReference>
<organism evidence="16 17">
    <name type="scientific">Sphingomonas japonica</name>
    <dbReference type="NCBI Taxonomy" id="511662"/>
    <lineage>
        <taxon>Bacteria</taxon>
        <taxon>Pseudomonadati</taxon>
        <taxon>Pseudomonadota</taxon>
        <taxon>Alphaproteobacteria</taxon>
        <taxon>Sphingomonadales</taxon>
        <taxon>Sphingomonadaceae</taxon>
        <taxon>Sphingomonas</taxon>
    </lineage>
</organism>
<comment type="caution">
    <text evidence="16">The sequence shown here is derived from an EMBL/GenBank/DDBJ whole genome shotgun (WGS) entry which is preliminary data.</text>
</comment>
<dbReference type="EC" id="3.1.1.32" evidence="15"/>
<keyword evidence="6" id="KW-0812">Transmembrane</keyword>
<dbReference type="InterPro" id="IPR036541">
    <property type="entry name" value="PLipase_A1_sf"/>
</dbReference>
<evidence type="ECO:0000256" key="7">
    <source>
        <dbReference type="ARBA" id="ARBA00022723"/>
    </source>
</evidence>
<evidence type="ECO:0000256" key="12">
    <source>
        <dbReference type="ARBA" id="ARBA00023098"/>
    </source>
</evidence>
<proteinExistence type="inferred from homology"/>
<evidence type="ECO:0000256" key="6">
    <source>
        <dbReference type="ARBA" id="ARBA00022692"/>
    </source>
</evidence>
<evidence type="ECO:0000313" key="17">
    <source>
        <dbReference type="Proteomes" id="UP000788153"/>
    </source>
</evidence>
<dbReference type="Pfam" id="PF02253">
    <property type="entry name" value="PLA1"/>
    <property type="match status" value="1"/>
</dbReference>
<evidence type="ECO:0000256" key="14">
    <source>
        <dbReference type="ARBA" id="ARBA00023237"/>
    </source>
</evidence>
<keyword evidence="7 15" id="KW-0479">Metal-binding</keyword>
<evidence type="ECO:0000256" key="2">
    <source>
        <dbReference type="ARBA" id="ARBA00001604"/>
    </source>
</evidence>
<keyword evidence="9 15" id="KW-0378">Hydrolase</keyword>
<dbReference type="RefSeq" id="WP_243846634.1">
    <property type="nucleotide sequence ID" value="NZ_BAAAEV010000001.1"/>
</dbReference>
<gene>
    <name evidence="16" type="ORF">FHT01_000939</name>
</gene>
<keyword evidence="11 15" id="KW-0442">Lipid degradation</keyword>
<comment type="similarity">
    <text evidence="3 15">Belongs to the phospholipase A1 family.</text>
</comment>
<dbReference type="Gene3D" id="2.40.230.10">
    <property type="entry name" value="Phospholipase A1"/>
    <property type="match status" value="1"/>
</dbReference>
<evidence type="ECO:0000256" key="10">
    <source>
        <dbReference type="ARBA" id="ARBA00022837"/>
    </source>
</evidence>
<keyword evidence="10 15" id="KW-0106">Calcium</keyword>
<evidence type="ECO:0000256" key="8">
    <source>
        <dbReference type="ARBA" id="ARBA00022729"/>
    </source>
</evidence>
<evidence type="ECO:0000256" key="15">
    <source>
        <dbReference type="RuleBase" id="RU366027"/>
    </source>
</evidence>
<dbReference type="InterPro" id="IPR003187">
    <property type="entry name" value="PLipase_A1"/>
</dbReference>
<evidence type="ECO:0000256" key="5">
    <source>
        <dbReference type="ARBA" id="ARBA00022452"/>
    </source>
</evidence>
<dbReference type="Proteomes" id="UP000788153">
    <property type="component" value="Unassembled WGS sequence"/>
</dbReference>
<comment type="subunit">
    <text evidence="4 15">Homodimer; dimerization is reversible, and the dimeric form is the active one.</text>
</comment>
<evidence type="ECO:0000256" key="13">
    <source>
        <dbReference type="ARBA" id="ARBA00023136"/>
    </source>
</evidence>
<sequence>MDKSLPYRMFRCALLAIGQVFAVLGVAASVALFPAAASAQVRTLPAQPATIDAARAGIDVYLVNEGGGDAAADAPATIEVTTLDGVRLTVAQQDAPPATIAAGAFVKLRYAAQASAAAPLAMTAPSASETVVAAAQGNASGFLDRFEPYAPVYGVFGAGDAGAKLQVSFAFRPFDDAGALDGLRFAWTQTMFWAIDEPSGPFRSTNYAPELFYVHNLSDTLTVSGGYRHDSNGRGDIGSIDANRLYAQIAKRWDLGNDWSVVAAPRVWAYVGKQGAAPDLDRYWGFTALHLGIGQRDGVRLAIDARGNPGTGRGAAEAYLSYPLARIGGGLGIYAFGQGFTGYGEAIDDYALQRTHARFGIALTR</sequence>
<comment type="cofactor">
    <cofactor evidence="15">
        <name>Ca(2+)</name>
        <dbReference type="ChEBI" id="CHEBI:29108"/>
    </cofactor>
    <text evidence="15">Binds 1 Ca(2+) ion per monomer. In the dimeric form the Ca(2+) is bound by different amino acids with binding of each Ca(2+) shared with ligands coming from each monomer. The Ca(2+) ion may have a role in catalysis.</text>
</comment>
<comment type="catalytic activity">
    <reaction evidence="2 15">
        <text>a 1,2-diacyl-sn-glycero-3-phosphocholine + H2O = a 1-acyl-sn-glycero-3-phosphocholine + a fatty acid + H(+)</text>
        <dbReference type="Rhea" id="RHEA:15801"/>
        <dbReference type="ChEBI" id="CHEBI:15377"/>
        <dbReference type="ChEBI" id="CHEBI:15378"/>
        <dbReference type="ChEBI" id="CHEBI:28868"/>
        <dbReference type="ChEBI" id="CHEBI:57643"/>
        <dbReference type="ChEBI" id="CHEBI:58168"/>
        <dbReference type="EC" id="3.1.1.4"/>
    </reaction>
</comment>
<dbReference type="EMBL" id="JAASQP010000001">
    <property type="protein sequence ID" value="NIJ23397.1"/>
    <property type="molecule type" value="Genomic_DNA"/>
</dbReference>
<keyword evidence="17" id="KW-1185">Reference proteome</keyword>
<evidence type="ECO:0000256" key="9">
    <source>
        <dbReference type="ARBA" id="ARBA00022801"/>
    </source>
</evidence>
<dbReference type="EC" id="3.1.1.4" evidence="15"/>
<evidence type="ECO:0000313" key="16">
    <source>
        <dbReference type="EMBL" id="NIJ23397.1"/>
    </source>
</evidence>
<reference evidence="16 17" key="1">
    <citation type="submission" date="2020-03" db="EMBL/GenBank/DDBJ databases">
        <title>Genomic Encyclopedia of Type Strains, Phase IV (KMG-IV): sequencing the most valuable type-strain genomes for metagenomic binning, comparative biology and taxonomic classification.</title>
        <authorList>
            <person name="Goeker M."/>
        </authorList>
    </citation>
    <scope>NUCLEOTIDE SEQUENCE [LARGE SCALE GENOMIC DNA]</scope>
    <source>
        <strain evidence="16 17">DSM 22753</strain>
    </source>
</reference>